<dbReference type="PANTHER" id="PTHR34219:SF3">
    <property type="entry name" value="BLL7967 PROTEIN"/>
    <property type="match status" value="1"/>
</dbReference>
<evidence type="ECO:0000256" key="5">
    <source>
        <dbReference type="SAM" id="Phobius"/>
    </source>
</evidence>
<dbReference type="OrthoDB" id="9816402at2"/>
<evidence type="ECO:0000256" key="3">
    <source>
        <dbReference type="ARBA" id="ARBA00022982"/>
    </source>
</evidence>
<protein>
    <recommendedName>
        <fullName evidence="10">Flavodoxin-like domain-containing protein</fullName>
    </recommendedName>
</protein>
<dbReference type="Proteomes" id="UP000013251">
    <property type="component" value="Unassembled WGS sequence"/>
</dbReference>
<keyword evidence="5" id="KW-1133">Transmembrane helix</keyword>
<feature type="compositionally biased region" description="Polar residues" evidence="4">
    <location>
        <begin position="240"/>
        <end position="260"/>
    </location>
</feature>
<dbReference type="SUPFAM" id="SSF63380">
    <property type="entry name" value="Riboflavin synthase domain-like"/>
    <property type="match status" value="1"/>
</dbReference>
<dbReference type="InterPro" id="IPR005625">
    <property type="entry name" value="PepSY-ass_TM"/>
</dbReference>
<dbReference type="SUPFAM" id="SSF52343">
    <property type="entry name" value="Ferredoxin reductase-like, C-terminal NADP-linked domain"/>
    <property type="match status" value="1"/>
</dbReference>
<keyword evidence="3" id="KW-0813">Transport</keyword>
<dbReference type="InterPro" id="IPR029039">
    <property type="entry name" value="Flavoprotein-like_sf"/>
</dbReference>
<feature type="domain" description="FAD-binding FR-type" evidence="7">
    <location>
        <begin position="577"/>
        <end position="741"/>
    </location>
</feature>
<evidence type="ECO:0000256" key="4">
    <source>
        <dbReference type="SAM" id="MobiDB-lite"/>
    </source>
</evidence>
<dbReference type="SUPFAM" id="SSF52218">
    <property type="entry name" value="Flavoproteins"/>
    <property type="match status" value="1"/>
</dbReference>
<evidence type="ECO:0000259" key="6">
    <source>
        <dbReference type="PROSITE" id="PS50902"/>
    </source>
</evidence>
<dbReference type="PROSITE" id="PS50902">
    <property type="entry name" value="FLAVODOXIN_LIKE"/>
    <property type="match status" value="1"/>
</dbReference>
<dbReference type="EMBL" id="APQG01000042">
    <property type="protein sequence ID" value="ENV91622.1"/>
    <property type="molecule type" value="Genomic_DNA"/>
</dbReference>
<dbReference type="InterPro" id="IPR017938">
    <property type="entry name" value="Riboflavin_synthase-like_b-brl"/>
</dbReference>
<evidence type="ECO:0000256" key="1">
    <source>
        <dbReference type="ARBA" id="ARBA00022630"/>
    </source>
</evidence>
<feature type="transmembrane region" description="Helical" evidence="5">
    <location>
        <begin position="140"/>
        <end position="160"/>
    </location>
</feature>
<dbReference type="HOGENOM" id="CLU_001570_17_4_6"/>
<dbReference type="GO" id="GO:0010181">
    <property type="term" value="F:FMN binding"/>
    <property type="evidence" value="ECO:0007669"/>
    <property type="project" value="InterPro"/>
</dbReference>
<dbReference type="PROSITE" id="PS51384">
    <property type="entry name" value="FAD_FR"/>
    <property type="match status" value="1"/>
</dbReference>
<dbReference type="InterPro" id="IPR001094">
    <property type="entry name" value="Flavdoxin-like"/>
</dbReference>
<dbReference type="InterPro" id="IPR039261">
    <property type="entry name" value="FNR_nucleotide-bd"/>
</dbReference>
<feature type="domain" description="Flavodoxin-like" evidence="6">
    <location>
        <begin position="425"/>
        <end position="563"/>
    </location>
</feature>
<keyword evidence="1" id="KW-0285">Flavoprotein</keyword>
<feature type="transmembrane region" description="Helical" evidence="5">
    <location>
        <begin position="373"/>
        <end position="397"/>
    </location>
</feature>
<feature type="compositionally biased region" description="Basic and acidic residues" evidence="4">
    <location>
        <begin position="261"/>
        <end position="276"/>
    </location>
</feature>
<evidence type="ECO:0000259" key="7">
    <source>
        <dbReference type="PROSITE" id="PS51384"/>
    </source>
</evidence>
<dbReference type="PATRIC" id="fig|1217650.3.peg.3376"/>
<keyword evidence="2" id="KW-0288">FMN</keyword>
<dbReference type="PRINTS" id="PR00371">
    <property type="entry name" value="FPNCR"/>
</dbReference>
<dbReference type="AlphaFoldDB" id="N9D0H9"/>
<feature type="region of interest" description="Disordered" evidence="4">
    <location>
        <begin position="228"/>
        <end position="276"/>
    </location>
</feature>
<dbReference type="InterPro" id="IPR001709">
    <property type="entry name" value="Flavoprot_Pyr_Nucl_cyt_Rdtase"/>
</dbReference>
<dbReference type="GO" id="GO:0016491">
    <property type="term" value="F:oxidoreductase activity"/>
    <property type="evidence" value="ECO:0007669"/>
    <property type="project" value="InterPro"/>
</dbReference>
<dbReference type="PRINTS" id="PR00369">
    <property type="entry name" value="FLAVODOXIN"/>
</dbReference>
<organism evidence="8 9">
    <name type="scientific">Acinetobacter bereziniae LMG 1003 = CIP 70.12</name>
    <dbReference type="NCBI Taxonomy" id="981324"/>
    <lineage>
        <taxon>Bacteria</taxon>
        <taxon>Pseudomonadati</taxon>
        <taxon>Pseudomonadota</taxon>
        <taxon>Gammaproteobacteria</taxon>
        <taxon>Moraxellales</taxon>
        <taxon>Moraxellaceae</taxon>
        <taxon>Acinetobacter</taxon>
    </lineage>
</organism>
<dbReference type="InterPro" id="IPR008254">
    <property type="entry name" value="Flavodoxin/NO_synth"/>
</dbReference>
<gene>
    <name evidence="8" type="ORF">F938_03422</name>
</gene>
<dbReference type="GeneID" id="69463996"/>
<dbReference type="Pfam" id="PF00258">
    <property type="entry name" value="Flavodoxin_1"/>
    <property type="match status" value="1"/>
</dbReference>
<accession>N9D0H9</accession>
<evidence type="ECO:0000313" key="9">
    <source>
        <dbReference type="Proteomes" id="UP000013251"/>
    </source>
</evidence>
<proteinExistence type="predicted"/>
<sequence>MFKKTFFQIHWFLGITAGLILSIMGVTGAIYSYEQPIQRWLNPDSFTVKVENHAKLTPAEIYQHFQVQNPEMKINSITVAKAPEEASNINIVKEGARRGYTMMVNPYTAEILPEVKGKDFFQFIQQLHRNLTVGEVGKQITGASTLMLIFFVLSGLYLRWPKKHSFKQWFAIKPKLKGRNFLWDLHAVVGTWVVIFYLLLACTGLYWSYDWWRDGMFKVMGVERPQPEMQAPRMGEGKGRQSNTADPQPTRTPSNLSAQGRDQHPRGGHREANEGLKPEQIQQVLIQTWNGFNSQIKRDYSTLTISIPKKADGKVELTFVDAIPQHERARNKAIYDYQKAQIEKVDLYEVKPLNEKIMSSMLPVHRGSFFGPVFQFIIMLAALAMPLFFITGWMLYLKRRKQKKLTLAAKQSGSAIQIDPDATPWLIVYASQTGVSEQLAWRTSISLQEAHQPTTVKSAQQLSEEDLKQAKQVLWIASTYGTGEAPDLASHFEKKLMSKSLDLSHLKYAVLALGSQDYPETYCSFGHHIDHWLKQSGAQQLFTTIEVNNGSNSDIQQWNKALIQATKLDLQTMSIDKVFDQWHLSKRELLNPESLGAPAFNIELHACHETVWQAGDIAEIQTGNSLERIQQFLDKYQINPDTAVDSHEQQSIKNILWNRDLTVEVEPFANMEHLLEQLPTLPTREYSIASIPSQQVLRLVVRQQRDAQGELGLGSGWLTSHLKLRDKVALRIRNNDSFHLITDNRPIICIGNGTGIAGLMSLIHARVRLDYTENWLIFGERQQAHDFFFKETIQAWQNTAMLQRIDLAFSRDQAEKVYVHHKLRDHADEVRKWIANDAVIYVCGSIEGMASDVDQALIDILGQDTVEQLRLDGRYRRDVY</sequence>
<dbReference type="InterPro" id="IPR017927">
    <property type="entry name" value="FAD-bd_FR_type"/>
</dbReference>
<reference evidence="8 9" key="1">
    <citation type="submission" date="2013-02" db="EMBL/GenBank/DDBJ databases">
        <title>The Genome Sequence of Acinetobacter bereziniae CIP 70.12.</title>
        <authorList>
            <consortium name="The Broad Institute Genome Sequencing Platform"/>
            <consortium name="The Broad Institute Genome Sequencing Center for Infectious Disease"/>
            <person name="Cerqueira G."/>
            <person name="Feldgarden M."/>
            <person name="Courvalin P."/>
            <person name="Perichon B."/>
            <person name="Grillot-Courvalin C."/>
            <person name="Clermont D."/>
            <person name="Rocha E."/>
            <person name="Yoon E.-J."/>
            <person name="Nemec A."/>
            <person name="Walker B."/>
            <person name="Young S.K."/>
            <person name="Zeng Q."/>
            <person name="Gargeya S."/>
            <person name="Fitzgerald M."/>
            <person name="Haas B."/>
            <person name="Abouelleil A."/>
            <person name="Alvarado L."/>
            <person name="Arachchi H.M."/>
            <person name="Berlin A.M."/>
            <person name="Chapman S.B."/>
            <person name="Dewar J."/>
            <person name="Goldberg J."/>
            <person name="Griggs A."/>
            <person name="Gujja S."/>
            <person name="Hansen M."/>
            <person name="Howarth C."/>
            <person name="Imamovic A."/>
            <person name="Larimer J."/>
            <person name="McCowan C."/>
            <person name="Murphy C."/>
            <person name="Neiman D."/>
            <person name="Pearson M."/>
            <person name="Priest M."/>
            <person name="Roberts A."/>
            <person name="Saif S."/>
            <person name="Shea T."/>
            <person name="Sisk P."/>
            <person name="Sykes S."/>
            <person name="Wortman J."/>
            <person name="Nusbaum C."/>
            <person name="Birren B."/>
        </authorList>
    </citation>
    <scope>NUCLEOTIDE SEQUENCE [LARGE SCALE GENOMIC DNA]</scope>
    <source>
        <strain evidence="8 9">CIP 70.12</strain>
    </source>
</reference>
<evidence type="ECO:0000256" key="2">
    <source>
        <dbReference type="ARBA" id="ARBA00022643"/>
    </source>
</evidence>
<keyword evidence="5" id="KW-0472">Membrane</keyword>
<name>N9D0H9_ACIBZ</name>
<comment type="caution">
    <text evidence="8">The sequence shown here is derived from an EMBL/GenBank/DDBJ whole genome shotgun (WGS) entry which is preliminary data.</text>
</comment>
<dbReference type="CDD" id="cd06200">
    <property type="entry name" value="SiR_like1"/>
    <property type="match status" value="1"/>
</dbReference>
<keyword evidence="3" id="KW-0249">Electron transport</keyword>
<dbReference type="InterPro" id="IPR001433">
    <property type="entry name" value="OxRdtase_FAD/NAD-bd"/>
</dbReference>
<evidence type="ECO:0008006" key="10">
    <source>
        <dbReference type="Google" id="ProtNLM"/>
    </source>
</evidence>
<dbReference type="PANTHER" id="PTHR34219">
    <property type="entry name" value="IRON-REGULATED INNER MEMBRANE PROTEIN-RELATED"/>
    <property type="match status" value="1"/>
</dbReference>
<evidence type="ECO:0000313" key="8">
    <source>
        <dbReference type="EMBL" id="ENV91622.1"/>
    </source>
</evidence>
<dbReference type="Gene3D" id="3.40.50.80">
    <property type="entry name" value="Nucleotide-binding domain of ferredoxin-NADP reductase (FNR) module"/>
    <property type="match status" value="1"/>
</dbReference>
<dbReference type="RefSeq" id="WP_005033707.1">
    <property type="nucleotide sequence ID" value="NZ_KB849756.1"/>
</dbReference>
<dbReference type="Pfam" id="PF03929">
    <property type="entry name" value="PepSY_TM"/>
    <property type="match status" value="1"/>
</dbReference>
<keyword evidence="9" id="KW-1185">Reference proteome</keyword>
<keyword evidence="5" id="KW-0812">Transmembrane</keyword>
<feature type="transmembrane region" description="Helical" evidence="5">
    <location>
        <begin position="12"/>
        <end position="33"/>
    </location>
</feature>
<dbReference type="Pfam" id="PF00175">
    <property type="entry name" value="NAD_binding_1"/>
    <property type="match status" value="1"/>
</dbReference>
<dbReference type="Gene3D" id="3.40.50.360">
    <property type="match status" value="1"/>
</dbReference>
<feature type="transmembrane region" description="Helical" evidence="5">
    <location>
        <begin position="181"/>
        <end position="207"/>
    </location>
</feature>
<dbReference type="Gene3D" id="2.40.30.10">
    <property type="entry name" value="Translation factors"/>
    <property type="match status" value="1"/>
</dbReference>